<dbReference type="InterPro" id="IPR028325">
    <property type="entry name" value="VG_K_chnl"/>
</dbReference>
<keyword evidence="9" id="KW-0406">Ion transport</keyword>
<reference evidence="16 17" key="1">
    <citation type="submission" date="2017-05" db="EMBL/GenBank/DDBJ databases">
        <authorList>
            <person name="Song R."/>
            <person name="Chenine A.L."/>
            <person name="Ruprecht R.M."/>
        </authorList>
    </citation>
    <scope>NUCLEOTIDE SEQUENCE [LARGE SCALE GENOMIC DNA]</scope>
    <source>
        <strain evidence="16">SW32</strain>
    </source>
</reference>
<dbReference type="GO" id="GO:0008076">
    <property type="term" value="C:voltage-gated potassium channel complex"/>
    <property type="evidence" value="ECO:0007669"/>
    <property type="project" value="InterPro"/>
</dbReference>
<evidence type="ECO:0000256" key="6">
    <source>
        <dbReference type="ARBA" id="ARBA00022882"/>
    </source>
</evidence>
<feature type="chain" id="PRO_5012941379" evidence="14">
    <location>
        <begin position="19"/>
        <end position="379"/>
    </location>
</feature>
<feature type="region of interest" description="Disordered" evidence="12">
    <location>
        <begin position="325"/>
        <end position="379"/>
    </location>
</feature>
<keyword evidence="6" id="KW-0851">Voltage-gated channel</keyword>
<evidence type="ECO:0000256" key="7">
    <source>
        <dbReference type="ARBA" id="ARBA00022958"/>
    </source>
</evidence>
<feature type="domain" description="Ion transport" evidence="15">
    <location>
        <begin position="73"/>
        <end position="281"/>
    </location>
</feature>
<keyword evidence="8 13" id="KW-1133">Transmembrane helix</keyword>
<keyword evidence="10 13" id="KW-0472">Membrane</keyword>
<feature type="transmembrane region" description="Helical" evidence="13">
    <location>
        <begin position="146"/>
        <end position="168"/>
    </location>
</feature>
<dbReference type="Gene3D" id="1.20.120.350">
    <property type="entry name" value="Voltage-gated potassium channels. Chain C"/>
    <property type="match status" value="1"/>
</dbReference>
<protein>
    <submittedName>
        <fullName evidence="16">Ion transporter</fullName>
    </submittedName>
</protein>
<evidence type="ECO:0000256" key="5">
    <source>
        <dbReference type="ARBA" id="ARBA00022826"/>
    </source>
</evidence>
<feature type="transmembrane region" description="Helical" evidence="13">
    <location>
        <begin position="259"/>
        <end position="281"/>
    </location>
</feature>
<dbReference type="PANTHER" id="PTHR11537">
    <property type="entry name" value="VOLTAGE-GATED POTASSIUM CHANNEL"/>
    <property type="match status" value="1"/>
</dbReference>
<name>A0A240UME8_9GAMM</name>
<dbReference type="InterPro" id="IPR027359">
    <property type="entry name" value="Volt_channel_dom_sf"/>
</dbReference>
<dbReference type="EMBL" id="CP021358">
    <property type="protein sequence ID" value="ART62295.1"/>
    <property type="molecule type" value="Genomic_DNA"/>
</dbReference>
<organism evidence="16 17">
    <name type="scientific">Kushneria marisflavi</name>
    <dbReference type="NCBI Taxonomy" id="157779"/>
    <lineage>
        <taxon>Bacteria</taxon>
        <taxon>Pseudomonadati</taxon>
        <taxon>Pseudomonadota</taxon>
        <taxon>Gammaproteobacteria</taxon>
        <taxon>Oceanospirillales</taxon>
        <taxon>Halomonadaceae</taxon>
        <taxon>Kushneria</taxon>
    </lineage>
</organism>
<dbReference type="GO" id="GO:0001508">
    <property type="term" value="P:action potential"/>
    <property type="evidence" value="ECO:0007669"/>
    <property type="project" value="TreeGrafter"/>
</dbReference>
<dbReference type="SUPFAM" id="SSF81324">
    <property type="entry name" value="Voltage-gated potassium channels"/>
    <property type="match status" value="1"/>
</dbReference>
<evidence type="ECO:0000256" key="11">
    <source>
        <dbReference type="ARBA" id="ARBA00023303"/>
    </source>
</evidence>
<evidence type="ECO:0000259" key="15">
    <source>
        <dbReference type="Pfam" id="PF00520"/>
    </source>
</evidence>
<evidence type="ECO:0000256" key="14">
    <source>
        <dbReference type="SAM" id="SignalP"/>
    </source>
</evidence>
<sequence>MRWPSSVLLCLTARAAFAEAPWHDFLASTLNSDATFSHKDFGALVSSQPQKHKLTLRERIFQIIFESDTPSAKAFDIALIIMIVMSVVIIMLDSVVSLKARYGEAFLIAEWCFTGIFTVEYLLRLYCLDRPWRYARSTYGIIDLLSILPSWLSLLIPGSQAMLVIRVLRVMRLFRVLRLMEFVGEGHLLLEALERSRQKILMFLMTVISLVIVFGALVYLIEPVEAGFTSIPKSIYWAVVTLTTVGYGDISPITPLGQFISAMMMILGYSILAVPTGVFSAEVMRSIQRNHYSDEACPGCGHEGHERDARYCRLCGSWLDEEADDPRRKEIDDEIEELQKEREALDEEAKRLEQERDGNPPSHDGCDDSEPTDDSPKPR</sequence>
<proteinExistence type="predicted"/>
<gene>
    <name evidence="16" type="ORF">B9H00_03740</name>
</gene>
<feature type="compositionally biased region" description="Basic and acidic residues" evidence="12">
    <location>
        <begin position="325"/>
        <end position="358"/>
    </location>
</feature>
<feature type="transmembrane region" description="Helical" evidence="13">
    <location>
        <begin position="77"/>
        <end position="98"/>
    </location>
</feature>
<keyword evidence="11" id="KW-0407">Ion channel</keyword>
<dbReference type="OrthoDB" id="9799090at2"/>
<evidence type="ECO:0000256" key="13">
    <source>
        <dbReference type="SAM" id="Phobius"/>
    </source>
</evidence>
<dbReference type="KEGG" id="kma:B9H00_03740"/>
<keyword evidence="4 13" id="KW-0812">Transmembrane</keyword>
<comment type="subcellular location">
    <subcellularLocation>
        <location evidence="1">Membrane</location>
        <topology evidence="1">Multi-pass membrane protein</topology>
    </subcellularLocation>
</comment>
<keyword evidence="17" id="KW-1185">Reference proteome</keyword>
<feature type="transmembrane region" description="Helical" evidence="13">
    <location>
        <begin position="105"/>
        <end position="126"/>
    </location>
</feature>
<evidence type="ECO:0000313" key="16">
    <source>
        <dbReference type="EMBL" id="ART62295.1"/>
    </source>
</evidence>
<dbReference type="Proteomes" id="UP000194457">
    <property type="component" value="Chromosome"/>
</dbReference>
<feature type="signal peptide" evidence="14">
    <location>
        <begin position="1"/>
        <end position="18"/>
    </location>
</feature>
<dbReference type="InterPro" id="IPR005821">
    <property type="entry name" value="Ion_trans_dom"/>
</dbReference>
<keyword evidence="3" id="KW-0633">Potassium transport</keyword>
<dbReference type="Gene3D" id="1.10.287.70">
    <property type="match status" value="1"/>
</dbReference>
<dbReference type="AlphaFoldDB" id="A0A240UME8"/>
<dbReference type="GO" id="GO:0005249">
    <property type="term" value="F:voltage-gated potassium channel activity"/>
    <property type="evidence" value="ECO:0007669"/>
    <property type="project" value="InterPro"/>
</dbReference>
<evidence type="ECO:0000256" key="4">
    <source>
        <dbReference type="ARBA" id="ARBA00022692"/>
    </source>
</evidence>
<dbReference type="PANTHER" id="PTHR11537:SF254">
    <property type="entry name" value="POTASSIUM VOLTAGE-GATED CHANNEL PROTEIN SHAB"/>
    <property type="match status" value="1"/>
</dbReference>
<evidence type="ECO:0000256" key="8">
    <source>
        <dbReference type="ARBA" id="ARBA00022989"/>
    </source>
</evidence>
<evidence type="ECO:0000256" key="12">
    <source>
        <dbReference type="SAM" id="MobiDB-lite"/>
    </source>
</evidence>
<evidence type="ECO:0000256" key="1">
    <source>
        <dbReference type="ARBA" id="ARBA00004141"/>
    </source>
</evidence>
<dbReference type="PRINTS" id="PR00169">
    <property type="entry name" value="KCHANNEL"/>
</dbReference>
<dbReference type="Pfam" id="PF00520">
    <property type="entry name" value="Ion_trans"/>
    <property type="match status" value="1"/>
</dbReference>
<keyword evidence="5" id="KW-0631">Potassium channel</keyword>
<evidence type="ECO:0000256" key="2">
    <source>
        <dbReference type="ARBA" id="ARBA00022448"/>
    </source>
</evidence>
<accession>A0A240UME8</accession>
<evidence type="ECO:0000313" key="17">
    <source>
        <dbReference type="Proteomes" id="UP000194457"/>
    </source>
</evidence>
<keyword evidence="7" id="KW-0630">Potassium</keyword>
<keyword evidence="2" id="KW-0813">Transport</keyword>
<evidence type="ECO:0000256" key="3">
    <source>
        <dbReference type="ARBA" id="ARBA00022538"/>
    </source>
</evidence>
<evidence type="ECO:0000256" key="10">
    <source>
        <dbReference type="ARBA" id="ARBA00023136"/>
    </source>
</evidence>
<evidence type="ECO:0000256" key="9">
    <source>
        <dbReference type="ARBA" id="ARBA00023065"/>
    </source>
</evidence>
<feature type="transmembrane region" description="Helical" evidence="13">
    <location>
        <begin position="200"/>
        <end position="221"/>
    </location>
</feature>
<keyword evidence="14" id="KW-0732">Signal</keyword>